<evidence type="ECO:0000256" key="4">
    <source>
        <dbReference type="ARBA" id="ARBA00023008"/>
    </source>
</evidence>
<dbReference type="Pfam" id="PF07731">
    <property type="entry name" value="Cu-oxidase_2"/>
    <property type="match status" value="1"/>
</dbReference>
<evidence type="ECO:0000256" key="3">
    <source>
        <dbReference type="ARBA" id="ARBA00023002"/>
    </source>
</evidence>
<feature type="domain" description="Plastocyanin-like" evidence="6">
    <location>
        <begin position="167"/>
        <end position="321"/>
    </location>
</feature>
<keyword evidence="2" id="KW-0479">Metal-binding</keyword>
<dbReference type="CDD" id="cd04205">
    <property type="entry name" value="CuRO_2_LCC_like"/>
    <property type="match status" value="1"/>
</dbReference>
<reference evidence="9" key="1">
    <citation type="submission" date="2023-06" db="EMBL/GenBank/DDBJ databases">
        <title>Survivors Of The Sea: Transcriptome response of Skeletonema marinoi to long-term dormancy.</title>
        <authorList>
            <person name="Pinder M.I.M."/>
            <person name="Kourtchenko O."/>
            <person name="Robertson E.K."/>
            <person name="Larsson T."/>
            <person name="Maumus F."/>
            <person name="Osuna-Cruz C.M."/>
            <person name="Vancaester E."/>
            <person name="Stenow R."/>
            <person name="Vandepoele K."/>
            <person name="Ploug H."/>
            <person name="Bruchert V."/>
            <person name="Godhe A."/>
            <person name="Topel M."/>
        </authorList>
    </citation>
    <scope>NUCLEOTIDE SEQUENCE</scope>
    <source>
        <strain evidence="9">R05AC</strain>
    </source>
</reference>
<evidence type="ECO:0000259" key="8">
    <source>
        <dbReference type="Pfam" id="PF07732"/>
    </source>
</evidence>
<dbReference type="EC" id="1.10.3.3" evidence="9"/>
<feature type="signal peptide" evidence="5">
    <location>
        <begin position="1"/>
        <end position="19"/>
    </location>
</feature>
<comment type="similarity">
    <text evidence="1">Belongs to the multicopper oxidase family.</text>
</comment>
<dbReference type="AlphaFoldDB" id="A0AAD9D6F0"/>
<keyword evidence="10" id="KW-1185">Reference proteome</keyword>
<dbReference type="InterPro" id="IPR011707">
    <property type="entry name" value="Cu-oxidase-like_N"/>
</dbReference>
<feature type="chain" id="PRO_5042211128" evidence="5">
    <location>
        <begin position="20"/>
        <end position="636"/>
    </location>
</feature>
<dbReference type="InterPro" id="IPR011706">
    <property type="entry name" value="Cu-oxidase_C"/>
</dbReference>
<dbReference type="InterPro" id="IPR008972">
    <property type="entry name" value="Cupredoxin"/>
</dbReference>
<protein>
    <submittedName>
        <fullName evidence="9">L-ascorbate oxidase</fullName>
        <ecNumber evidence="9">1.10.3.3</ecNumber>
    </submittedName>
</protein>
<dbReference type="Proteomes" id="UP001224775">
    <property type="component" value="Unassembled WGS sequence"/>
</dbReference>
<dbReference type="PANTHER" id="PTHR11709">
    <property type="entry name" value="MULTI-COPPER OXIDASE"/>
    <property type="match status" value="1"/>
</dbReference>
<keyword evidence="4" id="KW-0186">Copper</keyword>
<proteinExistence type="inferred from homology"/>
<dbReference type="Pfam" id="PF07732">
    <property type="entry name" value="Cu-oxidase_3"/>
    <property type="match status" value="1"/>
</dbReference>
<evidence type="ECO:0000313" key="9">
    <source>
        <dbReference type="EMBL" id="KAK1735836.1"/>
    </source>
</evidence>
<keyword evidence="3 9" id="KW-0560">Oxidoreductase</keyword>
<evidence type="ECO:0000313" key="10">
    <source>
        <dbReference type="Proteomes" id="UP001224775"/>
    </source>
</evidence>
<dbReference type="PANTHER" id="PTHR11709:SF394">
    <property type="entry name" value="FI03373P-RELATED"/>
    <property type="match status" value="1"/>
</dbReference>
<name>A0AAD9D6F0_9STRA</name>
<keyword evidence="5" id="KW-0732">Signal</keyword>
<sequence>MRFAAVVIASISIAGQIAASAKTVEYNWTLKPRRASAKDPSLSPDCNLNRLMLLVNDQLPGPSIEADVGDTVKVNINNESPTESIALHFHGLHMKGQPYKDGSATVTQCASGPLQKQTYEFIVLDQGTHYWHGHTSMERTDGFQGPIIISDPDNDDEKQLRTKYDDDAVVFLQDWYHLDGQTRRTGLDTNPFIWIGNAQTFLINGGGVYAPCLEDDTDGLAAQLSAQCADNCSLDNYIKSIEVEAGKTYRLRIISGTELIGVNFAIHGHNMTVVEVEGAIIQPYEVENLDIMPAQRYSVLITANQEPGNYWATTSVRYRNTAPTGYLNIKYKDAPAANLTLDAAVPNHPAWDVTEPTIELEDNLLTKNPNSYDDYDILSTDPDSIRRIIAVGTQNMDNVLDLPRFAMNNVTMRMSKVPLITQAYDAVASDSENTWPGTILPGTVVVPDKPPNAWNYTEPVQDSVGVYNGDRGFSYIPLTENEVVEVVLQNALAFNGGAEMHSWHLHGNPFYVVGYGFGTFDEETDPKSYNLVNPVRRDTVSLLPLGWTAIRFKANNPGAWAFHCTQPAHAVMGMGFTFITSPDLIESPPAAARSCVENSLSPQAADDDEPSSSTMSTFEGVVAAASVLVGCSILLQ</sequence>
<dbReference type="EMBL" id="JATAAI010000032">
    <property type="protein sequence ID" value="KAK1735836.1"/>
    <property type="molecule type" value="Genomic_DNA"/>
</dbReference>
<comment type="caution">
    <text evidence="9">The sequence shown here is derived from an EMBL/GenBank/DDBJ whole genome shotgun (WGS) entry which is preliminary data.</text>
</comment>
<dbReference type="Gene3D" id="2.60.40.420">
    <property type="entry name" value="Cupredoxins - blue copper proteins"/>
    <property type="match status" value="3"/>
</dbReference>
<dbReference type="GO" id="GO:0008447">
    <property type="term" value="F:L-ascorbate oxidase activity"/>
    <property type="evidence" value="ECO:0007669"/>
    <property type="project" value="UniProtKB-EC"/>
</dbReference>
<gene>
    <name evidence="9" type="ORF">QTG54_013542</name>
</gene>
<feature type="domain" description="Plastocyanin-like" evidence="8">
    <location>
        <begin position="41"/>
        <end position="153"/>
    </location>
</feature>
<organism evidence="9 10">
    <name type="scientific">Skeletonema marinoi</name>
    <dbReference type="NCBI Taxonomy" id="267567"/>
    <lineage>
        <taxon>Eukaryota</taxon>
        <taxon>Sar</taxon>
        <taxon>Stramenopiles</taxon>
        <taxon>Ochrophyta</taxon>
        <taxon>Bacillariophyta</taxon>
        <taxon>Coscinodiscophyceae</taxon>
        <taxon>Thalassiosirophycidae</taxon>
        <taxon>Thalassiosirales</taxon>
        <taxon>Skeletonemataceae</taxon>
        <taxon>Skeletonema</taxon>
        <taxon>Skeletonema marinoi-dohrnii complex</taxon>
    </lineage>
</organism>
<dbReference type="FunFam" id="2.60.40.420:FF:000045">
    <property type="entry name" value="Laccase 2"/>
    <property type="match status" value="1"/>
</dbReference>
<evidence type="ECO:0000259" key="7">
    <source>
        <dbReference type="Pfam" id="PF07731"/>
    </source>
</evidence>
<dbReference type="InterPro" id="IPR045087">
    <property type="entry name" value="Cu-oxidase_fam"/>
</dbReference>
<dbReference type="PROSITE" id="PS00079">
    <property type="entry name" value="MULTICOPPER_OXIDASE1"/>
    <property type="match status" value="1"/>
</dbReference>
<accession>A0AAD9D6F0</accession>
<feature type="domain" description="Plastocyanin-like" evidence="7">
    <location>
        <begin position="447"/>
        <end position="582"/>
    </location>
</feature>
<evidence type="ECO:0000259" key="6">
    <source>
        <dbReference type="Pfam" id="PF00394"/>
    </source>
</evidence>
<dbReference type="GO" id="GO:0005507">
    <property type="term" value="F:copper ion binding"/>
    <property type="evidence" value="ECO:0007669"/>
    <property type="project" value="InterPro"/>
</dbReference>
<evidence type="ECO:0000256" key="1">
    <source>
        <dbReference type="ARBA" id="ARBA00010609"/>
    </source>
</evidence>
<evidence type="ECO:0000256" key="5">
    <source>
        <dbReference type="SAM" id="SignalP"/>
    </source>
</evidence>
<dbReference type="InterPro" id="IPR033138">
    <property type="entry name" value="Cu_oxidase_CS"/>
</dbReference>
<dbReference type="Pfam" id="PF00394">
    <property type="entry name" value="Cu-oxidase"/>
    <property type="match status" value="1"/>
</dbReference>
<evidence type="ECO:0000256" key="2">
    <source>
        <dbReference type="ARBA" id="ARBA00022723"/>
    </source>
</evidence>
<dbReference type="InterPro" id="IPR001117">
    <property type="entry name" value="Cu-oxidase_2nd"/>
</dbReference>
<dbReference type="SUPFAM" id="SSF49503">
    <property type="entry name" value="Cupredoxins"/>
    <property type="match status" value="3"/>
</dbReference>